<feature type="compositionally biased region" description="Low complexity" evidence="3">
    <location>
        <begin position="20"/>
        <end position="33"/>
    </location>
</feature>
<keyword evidence="1" id="KW-0433">Leucine-rich repeat</keyword>
<feature type="compositionally biased region" description="Polar residues" evidence="3">
    <location>
        <begin position="231"/>
        <end position="241"/>
    </location>
</feature>
<feature type="compositionally biased region" description="Low complexity" evidence="3">
    <location>
        <begin position="250"/>
        <end position="274"/>
    </location>
</feature>
<evidence type="ECO:0000256" key="2">
    <source>
        <dbReference type="ARBA" id="ARBA00022737"/>
    </source>
</evidence>
<dbReference type="Pfam" id="PF13855">
    <property type="entry name" value="LRR_8"/>
    <property type="match status" value="1"/>
</dbReference>
<evidence type="ECO:0000313" key="4">
    <source>
        <dbReference type="EMBL" id="KAK8246908.1"/>
    </source>
</evidence>
<feature type="region of interest" description="Disordered" evidence="3">
    <location>
        <begin position="1"/>
        <end position="163"/>
    </location>
</feature>
<name>A0ABR1Z3D7_9PEZI</name>
<feature type="compositionally biased region" description="Polar residues" evidence="3">
    <location>
        <begin position="175"/>
        <end position="191"/>
    </location>
</feature>
<dbReference type="EMBL" id="JBBWRZ010000001">
    <property type="protein sequence ID" value="KAK8246908.1"/>
    <property type="molecule type" value="Genomic_DNA"/>
</dbReference>
<dbReference type="Gene3D" id="3.80.10.10">
    <property type="entry name" value="Ribonuclease Inhibitor"/>
    <property type="match status" value="3"/>
</dbReference>
<evidence type="ECO:0000313" key="5">
    <source>
        <dbReference type="Proteomes" id="UP001492380"/>
    </source>
</evidence>
<feature type="region of interest" description="Disordered" evidence="3">
    <location>
        <begin position="175"/>
        <end position="418"/>
    </location>
</feature>
<feature type="compositionally biased region" description="Basic and acidic residues" evidence="3">
    <location>
        <begin position="365"/>
        <end position="376"/>
    </location>
</feature>
<comment type="caution">
    <text evidence="4">The sequence shown here is derived from an EMBL/GenBank/DDBJ whole genome shotgun (WGS) entry which is preliminary data.</text>
</comment>
<feature type="compositionally biased region" description="Polar residues" evidence="3">
    <location>
        <begin position="34"/>
        <end position="54"/>
    </location>
</feature>
<dbReference type="InterPro" id="IPR032675">
    <property type="entry name" value="LRR_dom_sf"/>
</dbReference>
<evidence type="ECO:0000256" key="3">
    <source>
        <dbReference type="SAM" id="MobiDB-lite"/>
    </source>
</evidence>
<dbReference type="SMART" id="SM00364">
    <property type="entry name" value="LRR_BAC"/>
    <property type="match status" value="6"/>
</dbReference>
<protein>
    <submittedName>
        <fullName evidence="4">Leucine-rich repeat protein</fullName>
    </submittedName>
</protein>
<dbReference type="PANTHER" id="PTHR48051:SF27">
    <property type="entry name" value="LEUCINE-RICH REPEAT-CONTAINING PROTEIN 40"/>
    <property type="match status" value="1"/>
</dbReference>
<dbReference type="PANTHER" id="PTHR48051">
    <property type="match status" value="1"/>
</dbReference>
<feature type="region of interest" description="Disordered" evidence="3">
    <location>
        <begin position="1073"/>
        <end position="1100"/>
    </location>
</feature>
<dbReference type="InterPro" id="IPR001611">
    <property type="entry name" value="Leu-rich_rpt"/>
</dbReference>
<evidence type="ECO:0000256" key="1">
    <source>
        <dbReference type="ARBA" id="ARBA00022614"/>
    </source>
</evidence>
<sequence>MDPSSSSKLPRPSGIPRPPTTKSSKLPIPSSLPQRSKTPQPTSSTPRAIPTSSLPGRAASTTRPSLASSSRPPAVKDDSVFKKPAPPRPMSRQARSRIQRPAVAAISTRLEQQEDDQLGDLNGFRVSSRMSHRDSPAGDWEDEELLSIPQFDSRKRDVSTASLSDRAAETIQNIMLHQPTSPTSRQTSWMGPTSPRGIPSRPASAMSRPARPESRNSILRGTGQGRPITPSGMSYLSSSMRASFGGAMGPSLSTSTPTRRSASAAPKSPATYASGSQAQSPEDDFLKSPIKSPIKSPMKSPGSRLSKTPIGAGQSMIGRVPKTRPAANLDLGSPTADATQSSPVRSPPKKGTPKAAPRTTPKSGSKRESKSPETTKKTANSSSALREQIAKAKAAAKKTATPAKSLHQGPNFESYEDPFNQMPKGGDAVIKKRVAAARSEGRLNIANMGLSEIPNQVMSMYEYDPESNAAWSEAVDLVRFVAADNDIERLPDDLFPDIEPTDVAEDLDATGPQFGGVETLDLHGNILKELPLGLRRLENLTVLNLSRNRLGNGCMDIISQITCVRELRLSDNALHGEFPESLGSLTSLELLDLQGNKVTSLPDSLRELASLKTLHISNNAFSSLPVEILQGLPLVDLQASKNALGGTLFPDTVACMPRLQTLNVSSNALGVLCSSKVAMPALQSLNLAINRISELPDLSEWSNLITLLVEENKLSALPAGFTTLKKLRHANFSGNNINKIENEIGLMESLERLDLAANPLRERKFITLNTNDLKRDLKMRLDPTSNQDDSAAVGADEVEQPASVITPKDSWTTTPSGTLDLSSKTMSELSAEKLSAIDSPVRSLTLHHNAFTSLPTSLSLIANTLNTLDLSSNRLSSTTLLSGPLSLPYLASLRLTANGLTSLAPLTDALSAPRLATLDVTANRLTGALPVLRTSFPSLTTLLAADNSIDDISVTALAGLNSVDLSNNAIARLPPEVGLLGDAEAGGTLKALELRGNVFRVPAWPILQRGTAAVLEWCRGRITEDGPQSVDEAVAMEQGEVGDGENTWHNGNGGDGVEDEVEDSALLEEMEEVGPEGLGFSSTASHVPAGAVGFDDDETF</sequence>
<dbReference type="InterPro" id="IPR003591">
    <property type="entry name" value="Leu-rich_rpt_typical-subtyp"/>
</dbReference>
<organism evidence="4 5">
    <name type="scientific">Phyllosticta capitalensis</name>
    <dbReference type="NCBI Taxonomy" id="121624"/>
    <lineage>
        <taxon>Eukaryota</taxon>
        <taxon>Fungi</taxon>
        <taxon>Dikarya</taxon>
        <taxon>Ascomycota</taxon>
        <taxon>Pezizomycotina</taxon>
        <taxon>Dothideomycetes</taxon>
        <taxon>Dothideomycetes incertae sedis</taxon>
        <taxon>Botryosphaeriales</taxon>
        <taxon>Phyllostictaceae</taxon>
        <taxon>Phyllosticta</taxon>
    </lineage>
</organism>
<dbReference type="SUPFAM" id="SSF52058">
    <property type="entry name" value="L domain-like"/>
    <property type="match status" value="2"/>
</dbReference>
<accession>A0ABR1Z3D7</accession>
<dbReference type="SMART" id="SM00369">
    <property type="entry name" value="LRR_TYP"/>
    <property type="match status" value="7"/>
</dbReference>
<feature type="compositionally biased region" description="Low complexity" evidence="3">
    <location>
        <begin position="57"/>
        <end position="73"/>
    </location>
</feature>
<proteinExistence type="predicted"/>
<dbReference type="PROSITE" id="PS51450">
    <property type="entry name" value="LRR"/>
    <property type="match status" value="4"/>
</dbReference>
<gene>
    <name evidence="4" type="ORF">HDK90DRAFT_473044</name>
</gene>
<feature type="compositionally biased region" description="Low complexity" evidence="3">
    <location>
        <begin position="391"/>
        <end position="404"/>
    </location>
</feature>
<keyword evidence="5" id="KW-1185">Reference proteome</keyword>
<dbReference type="InterPro" id="IPR050216">
    <property type="entry name" value="LRR_domain-containing"/>
</dbReference>
<keyword evidence="2" id="KW-0677">Repeat</keyword>
<dbReference type="Proteomes" id="UP001492380">
    <property type="component" value="Unassembled WGS sequence"/>
</dbReference>
<reference evidence="4 5" key="1">
    <citation type="submission" date="2024-04" db="EMBL/GenBank/DDBJ databases">
        <title>Phyllosticta paracitricarpa is synonymous to the EU quarantine fungus P. citricarpa based on phylogenomic analyses.</title>
        <authorList>
            <consortium name="Lawrence Berkeley National Laboratory"/>
            <person name="Van Ingen-Buijs V.A."/>
            <person name="Van Westerhoven A.C."/>
            <person name="Haridas S."/>
            <person name="Skiadas P."/>
            <person name="Martin F."/>
            <person name="Groenewald J.Z."/>
            <person name="Crous P.W."/>
            <person name="Seidl M.F."/>
        </authorList>
    </citation>
    <scope>NUCLEOTIDE SEQUENCE [LARGE SCALE GENOMIC DNA]</scope>
    <source>
        <strain evidence="4 5">CBS 123374</strain>
    </source>
</reference>